<dbReference type="CDD" id="cd14702">
    <property type="entry name" value="bZIP_plant_GBF1"/>
    <property type="match status" value="1"/>
</dbReference>
<comment type="caution">
    <text evidence="8">The sequence shown here is derived from an EMBL/GenBank/DDBJ whole genome shotgun (WGS) entry which is preliminary data.</text>
</comment>
<dbReference type="PROSITE" id="PS00036">
    <property type="entry name" value="BZIP_BASIC"/>
    <property type="match status" value="1"/>
</dbReference>
<proteinExistence type="predicted"/>
<evidence type="ECO:0000256" key="1">
    <source>
        <dbReference type="ARBA" id="ARBA00004123"/>
    </source>
</evidence>
<evidence type="ECO:0000313" key="9">
    <source>
        <dbReference type="Proteomes" id="UP000327157"/>
    </source>
</evidence>
<dbReference type="PANTHER" id="PTHR45764:SF21">
    <property type="entry name" value="OS03G0770000 PROTEIN"/>
    <property type="match status" value="1"/>
</dbReference>
<evidence type="ECO:0000313" key="8">
    <source>
        <dbReference type="EMBL" id="KAB2626613.1"/>
    </source>
</evidence>
<dbReference type="InterPro" id="IPR004827">
    <property type="entry name" value="bZIP"/>
</dbReference>
<dbReference type="SMART" id="SM00338">
    <property type="entry name" value="BRLZ"/>
    <property type="match status" value="1"/>
</dbReference>
<dbReference type="InterPro" id="IPR045314">
    <property type="entry name" value="bZIP_plant_GBF1"/>
</dbReference>
<dbReference type="InterPro" id="IPR046347">
    <property type="entry name" value="bZIP_sf"/>
</dbReference>
<keyword evidence="4" id="KW-0804">Transcription</keyword>
<dbReference type="Proteomes" id="UP000327157">
    <property type="component" value="Chromosome 2"/>
</dbReference>
<keyword evidence="9" id="KW-1185">Reference proteome</keyword>
<dbReference type="PROSITE" id="PS50217">
    <property type="entry name" value="BZIP"/>
    <property type="match status" value="1"/>
</dbReference>
<dbReference type="Gene3D" id="1.20.5.170">
    <property type="match status" value="1"/>
</dbReference>
<accession>A0A5N5HJ60</accession>
<feature type="region of interest" description="Disordered" evidence="6">
    <location>
        <begin position="76"/>
        <end position="150"/>
    </location>
</feature>
<feature type="compositionally biased region" description="Polar residues" evidence="6">
    <location>
        <begin position="112"/>
        <end position="125"/>
    </location>
</feature>
<dbReference type="GO" id="GO:0046982">
    <property type="term" value="F:protein heterodimerization activity"/>
    <property type="evidence" value="ECO:0007669"/>
    <property type="project" value="UniProtKB-ARBA"/>
</dbReference>
<keyword evidence="2" id="KW-0805">Transcription regulation</keyword>
<feature type="compositionally biased region" description="Polar residues" evidence="6">
    <location>
        <begin position="80"/>
        <end position="98"/>
    </location>
</feature>
<evidence type="ECO:0000256" key="4">
    <source>
        <dbReference type="ARBA" id="ARBA00023163"/>
    </source>
</evidence>
<dbReference type="GO" id="GO:0005634">
    <property type="term" value="C:nucleus"/>
    <property type="evidence" value="ECO:0007669"/>
    <property type="project" value="UniProtKB-SubCell"/>
</dbReference>
<evidence type="ECO:0000259" key="7">
    <source>
        <dbReference type="PROSITE" id="PS50217"/>
    </source>
</evidence>
<evidence type="ECO:0000256" key="5">
    <source>
        <dbReference type="ARBA" id="ARBA00023242"/>
    </source>
</evidence>
<reference evidence="8 9" key="1">
    <citation type="submission" date="2019-09" db="EMBL/GenBank/DDBJ databases">
        <authorList>
            <person name="Ou C."/>
        </authorList>
    </citation>
    <scope>NUCLEOTIDE SEQUENCE [LARGE SCALE GENOMIC DNA]</scope>
    <source>
        <strain evidence="8">S2</strain>
        <tissue evidence="8">Leaf</tissue>
    </source>
</reference>
<keyword evidence="3" id="KW-0238">DNA-binding</keyword>
<dbReference type="GO" id="GO:0000976">
    <property type="term" value="F:transcription cis-regulatory region binding"/>
    <property type="evidence" value="ECO:0007669"/>
    <property type="project" value="TreeGrafter"/>
</dbReference>
<comment type="subcellular location">
    <subcellularLocation>
        <location evidence="1">Nucleus</location>
    </subcellularLocation>
</comment>
<organism evidence="8 9">
    <name type="scientific">Pyrus ussuriensis x Pyrus communis</name>
    <dbReference type="NCBI Taxonomy" id="2448454"/>
    <lineage>
        <taxon>Eukaryota</taxon>
        <taxon>Viridiplantae</taxon>
        <taxon>Streptophyta</taxon>
        <taxon>Embryophyta</taxon>
        <taxon>Tracheophyta</taxon>
        <taxon>Spermatophyta</taxon>
        <taxon>Magnoliopsida</taxon>
        <taxon>eudicotyledons</taxon>
        <taxon>Gunneridae</taxon>
        <taxon>Pentapetalae</taxon>
        <taxon>rosids</taxon>
        <taxon>fabids</taxon>
        <taxon>Rosales</taxon>
        <taxon>Rosaceae</taxon>
        <taxon>Amygdaloideae</taxon>
        <taxon>Maleae</taxon>
        <taxon>Pyrus</taxon>
    </lineage>
</organism>
<name>A0A5N5HJ60_9ROSA</name>
<protein>
    <submittedName>
        <fullName evidence="8">Light-inducible protein CPRF2</fullName>
    </submittedName>
</protein>
<evidence type="ECO:0000256" key="6">
    <source>
        <dbReference type="SAM" id="MobiDB-lite"/>
    </source>
</evidence>
<dbReference type="GO" id="GO:0003700">
    <property type="term" value="F:DNA-binding transcription factor activity"/>
    <property type="evidence" value="ECO:0007669"/>
    <property type="project" value="InterPro"/>
</dbReference>
<dbReference type="EMBL" id="SMOL01000157">
    <property type="protein sequence ID" value="KAB2626613.1"/>
    <property type="molecule type" value="Genomic_DNA"/>
</dbReference>
<dbReference type="OrthoDB" id="551672at2759"/>
<reference evidence="9" key="2">
    <citation type="submission" date="2019-10" db="EMBL/GenBank/DDBJ databases">
        <title>A de novo genome assembly of a pear dwarfing rootstock.</title>
        <authorList>
            <person name="Wang F."/>
            <person name="Wang J."/>
            <person name="Li S."/>
            <person name="Zhang Y."/>
            <person name="Fang M."/>
            <person name="Ma L."/>
            <person name="Zhao Y."/>
            <person name="Jiang S."/>
        </authorList>
    </citation>
    <scope>NUCLEOTIDE SEQUENCE [LARGE SCALE GENOMIC DNA]</scope>
</reference>
<keyword evidence="5" id="KW-0539">Nucleus</keyword>
<feature type="domain" description="BZIP" evidence="7">
    <location>
        <begin position="129"/>
        <end position="175"/>
    </location>
</feature>
<dbReference type="Pfam" id="PF00170">
    <property type="entry name" value="bZIP_1"/>
    <property type="match status" value="1"/>
</dbReference>
<dbReference type="AlphaFoldDB" id="A0A5N5HJ60"/>
<dbReference type="SUPFAM" id="SSF57959">
    <property type="entry name" value="Leucine zipper domain"/>
    <property type="match status" value="1"/>
</dbReference>
<dbReference type="PANTHER" id="PTHR45764">
    <property type="entry name" value="BZIP TRANSCRIPTION FACTOR 44"/>
    <property type="match status" value="1"/>
</dbReference>
<gene>
    <name evidence="8" type="ORF">D8674_020231</name>
</gene>
<evidence type="ECO:0000256" key="3">
    <source>
        <dbReference type="ARBA" id="ARBA00023125"/>
    </source>
</evidence>
<dbReference type="FunFam" id="1.20.5.170:FF:000020">
    <property type="entry name" value="BZIP transcription factor"/>
    <property type="match status" value="1"/>
</dbReference>
<dbReference type="GO" id="GO:0045893">
    <property type="term" value="P:positive regulation of DNA-templated transcription"/>
    <property type="evidence" value="ECO:0007669"/>
    <property type="project" value="TreeGrafter"/>
</dbReference>
<evidence type="ECO:0000256" key="2">
    <source>
        <dbReference type="ARBA" id="ARBA00023015"/>
    </source>
</evidence>
<sequence>MKHQRFVPSLSSSPLPSVSKLEVQRAFVVATMLSTLPANLPSDSLLHLSAFDGGFTPGGFTPWDCSDLFQATPSPEPVISTLSSSPVQSPKTVISSSGSDDDPNRPDRSHANAKSCQNDDSNRTVSVVDERKRRRMISNRESARRSRMRKQKHLENLRNQVNRLRVENRELNNRLRIVLYHSQCVRTDNDRLRSDHVMLRRKLSDIRRILVFSQLQHFSSAWPCNTIIPEQTP</sequence>
<reference evidence="8 9" key="3">
    <citation type="submission" date="2019-11" db="EMBL/GenBank/DDBJ databases">
        <title>A de novo genome assembly of a pear dwarfing rootstock.</title>
        <authorList>
            <person name="Wang F."/>
            <person name="Wang J."/>
            <person name="Li S."/>
            <person name="Zhang Y."/>
            <person name="Fang M."/>
            <person name="Ma L."/>
            <person name="Zhao Y."/>
            <person name="Jiang S."/>
        </authorList>
    </citation>
    <scope>NUCLEOTIDE SEQUENCE [LARGE SCALE GENOMIC DNA]</scope>
    <source>
        <strain evidence="8">S2</strain>
        <tissue evidence="8">Leaf</tissue>
    </source>
</reference>